<sequence>MIPTKAPASIVRELTEAETLRKKKLAQIAKLQKDADGIESWYRQTVAACNNL</sequence>
<dbReference type="AlphaFoldDB" id="A0A1Q8Y9E3"/>
<proteinExistence type="predicted"/>
<keyword evidence="2" id="KW-1185">Reference proteome</keyword>
<evidence type="ECO:0000313" key="1">
    <source>
        <dbReference type="EMBL" id="OLP04666.1"/>
    </source>
</evidence>
<organism evidence="1 2">
    <name type="scientific">Rhodoferax antarcticus ANT.BR</name>
    <dbReference type="NCBI Taxonomy" id="1111071"/>
    <lineage>
        <taxon>Bacteria</taxon>
        <taxon>Pseudomonadati</taxon>
        <taxon>Pseudomonadota</taxon>
        <taxon>Betaproteobacteria</taxon>
        <taxon>Burkholderiales</taxon>
        <taxon>Comamonadaceae</taxon>
        <taxon>Rhodoferax</taxon>
    </lineage>
</organism>
<evidence type="ECO:0000313" key="2">
    <source>
        <dbReference type="Proteomes" id="UP000185911"/>
    </source>
</evidence>
<reference evidence="1 2" key="1">
    <citation type="submission" date="2017-01" db="EMBL/GenBank/DDBJ databases">
        <title>Genome sequence of Rhodoferax antarcticus ANT.BR, a psychrophilic purple nonsulfur bacterium from an Antarctic microbial mat.</title>
        <authorList>
            <person name="Baker J."/>
            <person name="Riester C."/>
            <person name="Skinner B."/>
            <person name="Newell A."/>
            <person name="Swingley W."/>
            <person name="Madigan M."/>
            <person name="Jung D."/>
            <person name="Asao M."/>
            <person name="Chen M."/>
            <person name="Loughlin P."/>
            <person name="Pan H."/>
            <person name="Lin S."/>
            <person name="Li N."/>
            <person name="Shaw J."/>
            <person name="Prado M."/>
            <person name="Sherman C."/>
            <person name="Li X."/>
            <person name="Tang J."/>
            <person name="Blankenship R."/>
            <person name="Zhao T."/>
            <person name="Touchman J."/>
            <person name="Sattley M."/>
        </authorList>
    </citation>
    <scope>NUCLEOTIDE SEQUENCE [LARGE SCALE GENOMIC DNA]</scope>
    <source>
        <strain evidence="1 2">ANT.BR</strain>
    </source>
</reference>
<dbReference type="EMBL" id="MSYM01000019">
    <property type="protein sequence ID" value="OLP04666.1"/>
    <property type="molecule type" value="Genomic_DNA"/>
</dbReference>
<name>A0A1Q8Y9E3_9BURK</name>
<accession>A0A1Q8Y9E3</accession>
<dbReference type="Proteomes" id="UP000185911">
    <property type="component" value="Unassembled WGS sequence"/>
</dbReference>
<comment type="caution">
    <text evidence="1">The sequence shown here is derived from an EMBL/GenBank/DDBJ whole genome shotgun (WGS) entry which is preliminary data.</text>
</comment>
<protein>
    <submittedName>
        <fullName evidence="1">Uncharacterized protein</fullName>
    </submittedName>
</protein>
<gene>
    <name evidence="1" type="ORF">BLL52_3987</name>
</gene>